<sequence length="91" mass="10346">MAGKGGLTKLEVGVLSPEQQEKLRQFKIKTRIENEKYLRSHPEVEVLVGDFLRDVLLKRPADIREFAADHFNNPSLCADVSFKMEGNSIMD</sequence>
<dbReference type="InterPro" id="IPR059162">
    <property type="entry name" value="RIIAD1"/>
</dbReference>
<evidence type="ECO:0000313" key="2">
    <source>
        <dbReference type="EMBL" id="CAB1459829.1"/>
    </source>
</evidence>
<reference evidence="2" key="1">
    <citation type="submission" date="2020-03" db="EMBL/GenBank/DDBJ databases">
        <authorList>
            <person name="Weist P."/>
        </authorList>
    </citation>
    <scope>NUCLEOTIDE SEQUENCE</scope>
</reference>
<proteinExistence type="predicted"/>
<dbReference type="SUPFAM" id="SSF47391">
    <property type="entry name" value="Dimerization-anchoring domain of cAMP-dependent PK regulatory subunit"/>
    <property type="match status" value="1"/>
</dbReference>
<comment type="caution">
    <text evidence="2">The sequence shown here is derived from an EMBL/GenBank/DDBJ whole genome shotgun (WGS) entry which is preliminary data.</text>
</comment>
<keyword evidence="3" id="KW-1185">Reference proteome</keyword>
<evidence type="ECO:0000259" key="1">
    <source>
        <dbReference type="Pfam" id="PF02197"/>
    </source>
</evidence>
<accession>A0A9N7VYZ2</accession>
<name>A0A9N7VYZ2_PLEPL</name>
<protein>
    <recommendedName>
        <fullName evidence="1">RIIa domain-containing protein</fullName>
    </recommendedName>
</protein>
<dbReference type="Pfam" id="PF02197">
    <property type="entry name" value="RIIa"/>
    <property type="match status" value="1"/>
</dbReference>
<dbReference type="AlphaFoldDB" id="A0A9N7VYZ2"/>
<feature type="domain" description="RIIa" evidence="1">
    <location>
        <begin position="47"/>
        <end position="71"/>
    </location>
</feature>
<dbReference type="OrthoDB" id="10249338at2759"/>
<dbReference type="PANTHER" id="PTHR15505">
    <property type="entry name" value="RIIA DOMAIN-CONTAINING PROTEIN 1"/>
    <property type="match status" value="1"/>
</dbReference>
<organism evidence="2 3">
    <name type="scientific">Pleuronectes platessa</name>
    <name type="common">European plaice</name>
    <dbReference type="NCBI Taxonomy" id="8262"/>
    <lineage>
        <taxon>Eukaryota</taxon>
        <taxon>Metazoa</taxon>
        <taxon>Chordata</taxon>
        <taxon>Craniata</taxon>
        <taxon>Vertebrata</taxon>
        <taxon>Euteleostomi</taxon>
        <taxon>Actinopterygii</taxon>
        <taxon>Neopterygii</taxon>
        <taxon>Teleostei</taxon>
        <taxon>Neoteleostei</taxon>
        <taxon>Acanthomorphata</taxon>
        <taxon>Carangaria</taxon>
        <taxon>Pleuronectiformes</taxon>
        <taxon>Pleuronectoidei</taxon>
        <taxon>Pleuronectidae</taxon>
        <taxon>Pleuronectes</taxon>
    </lineage>
</organism>
<gene>
    <name evidence="2" type="ORF">PLEPLA_LOCUS47666</name>
</gene>
<dbReference type="InterPro" id="IPR003117">
    <property type="entry name" value="cAMP_dep_PK_reg_su_I/II_a/b"/>
</dbReference>
<dbReference type="Proteomes" id="UP001153269">
    <property type="component" value="Unassembled WGS sequence"/>
</dbReference>
<dbReference type="CDD" id="cd22971">
    <property type="entry name" value="DD_RIIAD1"/>
    <property type="match status" value="1"/>
</dbReference>
<evidence type="ECO:0000313" key="3">
    <source>
        <dbReference type="Proteomes" id="UP001153269"/>
    </source>
</evidence>
<dbReference type="EMBL" id="CADEAL010004448">
    <property type="protein sequence ID" value="CAB1459829.1"/>
    <property type="molecule type" value="Genomic_DNA"/>
</dbReference>
<dbReference type="PANTHER" id="PTHR15505:SF4">
    <property type="entry name" value="RIIA DOMAIN-CONTAINING PROTEIN 1"/>
    <property type="match status" value="1"/>
</dbReference>